<comment type="caution">
    <text evidence="1">The sequence shown here is derived from an EMBL/GenBank/DDBJ whole genome shotgun (WGS) entry which is preliminary data.</text>
</comment>
<evidence type="ECO:0000313" key="2">
    <source>
        <dbReference type="Proteomes" id="UP000789901"/>
    </source>
</evidence>
<dbReference type="Proteomes" id="UP000789901">
    <property type="component" value="Unassembled WGS sequence"/>
</dbReference>
<proteinExistence type="predicted"/>
<dbReference type="EMBL" id="CAJVQB010006877">
    <property type="protein sequence ID" value="CAG8693124.1"/>
    <property type="molecule type" value="Genomic_DNA"/>
</dbReference>
<name>A0ABN7UWW2_GIGMA</name>
<keyword evidence="2" id="KW-1185">Reference proteome</keyword>
<organism evidence="1 2">
    <name type="scientific">Gigaspora margarita</name>
    <dbReference type="NCBI Taxonomy" id="4874"/>
    <lineage>
        <taxon>Eukaryota</taxon>
        <taxon>Fungi</taxon>
        <taxon>Fungi incertae sedis</taxon>
        <taxon>Mucoromycota</taxon>
        <taxon>Glomeromycotina</taxon>
        <taxon>Glomeromycetes</taxon>
        <taxon>Diversisporales</taxon>
        <taxon>Gigasporaceae</taxon>
        <taxon>Gigaspora</taxon>
    </lineage>
</organism>
<protein>
    <submittedName>
        <fullName evidence="1">29176_t:CDS:1</fullName>
    </submittedName>
</protein>
<feature type="non-terminal residue" evidence="1">
    <location>
        <position position="1"/>
    </location>
</feature>
<sequence>DLGDVKFRQPIIFDEYNESRSAVDILNNLCDNMLFYHDIIESKRSTDHIFAFYLAVAEANSFSAYCKFVPRKQNTKHVNFHKQLVRSIFEYYSYITIADRTRKRKKQDSDHEHRLTNLTSDSATSRLKTIVIVQLPVVAVLLHEECVKIVGAIISIWLL</sequence>
<gene>
    <name evidence="1" type="ORF">GMARGA_LOCUS11646</name>
</gene>
<reference evidence="1 2" key="1">
    <citation type="submission" date="2021-06" db="EMBL/GenBank/DDBJ databases">
        <authorList>
            <person name="Kallberg Y."/>
            <person name="Tangrot J."/>
            <person name="Rosling A."/>
        </authorList>
    </citation>
    <scope>NUCLEOTIDE SEQUENCE [LARGE SCALE GENOMIC DNA]</scope>
    <source>
        <strain evidence="1 2">120-4 pot B 10/14</strain>
    </source>
</reference>
<accession>A0ABN7UWW2</accession>
<evidence type="ECO:0000313" key="1">
    <source>
        <dbReference type="EMBL" id="CAG8693124.1"/>
    </source>
</evidence>